<feature type="domain" description="Scaffold protein Nfu/NifU N-terminal" evidence="1">
    <location>
        <begin position="4"/>
        <end position="91"/>
    </location>
</feature>
<dbReference type="Gene3D" id="3.30.1370.70">
    <property type="entry name" value="Scaffold protein Nfu/NifU, N-terminal domain"/>
    <property type="match status" value="1"/>
</dbReference>
<dbReference type="EMBL" id="CP095074">
    <property type="protein sequence ID" value="UOQ91655.1"/>
    <property type="molecule type" value="Genomic_DNA"/>
</dbReference>
<dbReference type="InterPro" id="IPR004155">
    <property type="entry name" value="PBS_lyase_HEAT"/>
</dbReference>
<accession>A0ABY4GVB1</accession>
<gene>
    <name evidence="2" type="ORF">MUO14_13960</name>
</gene>
<dbReference type="Gene3D" id="1.25.10.10">
    <property type="entry name" value="Leucine-rich Repeat Variant"/>
    <property type="match status" value="1"/>
</dbReference>
<dbReference type="Pfam" id="PF08712">
    <property type="entry name" value="Nfu_N"/>
    <property type="match status" value="1"/>
</dbReference>
<dbReference type="PANTHER" id="PTHR12697:SF37">
    <property type="entry name" value="CONSERVED VIRULENCE FACTOR C"/>
    <property type="match status" value="1"/>
</dbReference>
<dbReference type="SMART" id="SM00567">
    <property type="entry name" value="EZ_HEAT"/>
    <property type="match status" value="4"/>
</dbReference>
<dbReference type="Pfam" id="PF13769">
    <property type="entry name" value="Virulence_fact"/>
    <property type="match status" value="1"/>
</dbReference>
<dbReference type="Proteomes" id="UP000831880">
    <property type="component" value="Chromosome"/>
</dbReference>
<dbReference type="InterPro" id="IPR011989">
    <property type="entry name" value="ARM-like"/>
</dbReference>
<dbReference type="InterPro" id="IPR025989">
    <property type="entry name" value="Virulence_F_dom"/>
</dbReference>
<proteinExistence type="predicted"/>
<dbReference type="InterPro" id="IPR036498">
    <property type="entry name" value="Nfu/NifU_N_sf"/>
</dbReference>
<evidence type="ECO:0000313" key="3">
    <source>
        <dbReference type="Proteomes" id="UP000831880"/>
    </source>
</evidence>
<keyword evidence="3" id="KW-1185">Reference proteome</keyword>
<sequence>MKIVSIEPTPSPNSMKINLNEELPSGETRNYKQGSNLESAPDFIAQLFDIEGVKGLYHVTDFIALERHPKVSWEGILPAVRSIFGSEETSDVASQNNQETPDDSFGEVKVFVQMFRGIPMQVKLEDGDDEKRIGLPDIFMEAAMEAAPASPNMIMERKWVEQNPRYGDPYEIGEQVKEELAASYDTNRLKTLVKLAAEEDTSETEAVPKQKVSIEVLNDQDWKVRYAALDRMDPTIEDLPVLDKALGDPKASIRRLATAYLGMIEEAETLPYLYKALKDKTVTVRRTAGDCLSDLGFKEAMPEMIESLSDSNRLVRWRAAMFLYELGDETALPALKEASKDPEFEVRMQINMAIERIEGGETAKGSVWHQMTQATKQKQ</sequence>
<organism evidence="2 3">
    <name type="scientific">Halobacillus shinanisalinarum</name>
    <dbReference type="NCBI Taxonomy" id="2932258"/>
    <lineage>
        <taxon>Bacteria</taxon>
        <taxon>Bacillati</taxon>
        <taxon>Bacillota</taxon>
        <taxon>Bacilli</taxon>
        <taxon>Bacillales</taxon>
        <taxon>Bacillaceae</taxon>
        <taxon>Halobacillus</taxon>
    </lineage>
</organism>
<dbReference type="InterPro" id="IPR014824">
    <property type="entry name" value="Nfu/NifU_N"/>
</dbReference>
<protein>
    <submittedName>
        <fullName evidence="2">Conserved virulence factor C family protein</fullName>
    </submittedName>
</protein>
<dbReference type="RefSeq" id="WP_244751266.1">
    <property type="nucleotide sequence ID" value="NZ_CP095074.1"/>
</dbReference>
<dbReference type="SUPFAM" id="SSF48371">
    <property type="entry name" value="ARM repeat"/>
    <property type="match status" value="1"/>
</dbReference>
<dbReference type="InterPro" id="IPR016024">
    <property type="entry name" value="ARM-type_fold"/>
</dbReference>
<dbReference type="Pfam" id="PF13646">
    <property type="entry name" value="HEAT_2"/>
    <property type="match status" value="1"/>
</dbReference>
<evidence type="ECO:0000259" key="1">
    <source>
        <dbReference type="SMART" id="SM00932"/>
    </source>
</evidence>
<dbReference type="SUPFAM" id="SSF110836">
    <property type="entry name" value="Hypothetical protein SAV1430"/>
    <property type="match status" value="1"/>
</dbReference>
<reference evidence="2 3" key="1">
    <citation type="submission" date="2022-04" db="EMBL/GenBank/DDBJ databases">
        <title>Halobacillus sp. isolated from saltern.</title>
        <authorList>
            <person name="Won M."/>
            <person name="Lee C.-M."/>
            <person name="Woen H.-Y."/>
            <person name="Kwon S.-W."/>
        </authorList>
    </citation>
    <scope>NUCLEOTIDE SEQUENCE [LARGE SCALE GENOMIC DNA]</scope>
    <source>
        <strain evidence="2 3">SSTM10-2</strain>
    </source>
</reference>
<dbReference type="SMART" id="SM00932">
    <property type="entry name" value="Nfu_N"/>
    <property type="match status" value="1"/>
</dbReference>
<dbReference type="PANTHER" id="PTHR12697">
    <property type="entry name" value="PBS LYASE HEAT-LIKE PROTEIN"/>
    <property type="match status" value="1"/>
</dbReference>
<name>A0ABY4GVB1_9BACI</name>
<evidence type="ECO:0000313" key="2">
    <source>
        <dbReference type="EMBL" id="UOQ91655.1"/>
    </source>
</evidence>